<proteinExistence type="predicted"/>
<sequence>MTPEEASTLAAIVESVDDAGGRITGTEVDHMKVGGVASAQTVHQVRREMHHLSRDEVADILEALGFLEQLKSGGSKRDRDAVKRAVSEVAR</sequence>
<name>A0A481V8H7_9CAUD</name>
<evidence type="ECO:0000313" key="1">
    <source>
        <dbReference type="EMBL" id="QBI90078.1"/>
    </source>
</evidence>
<evidence type="ECO:0000313" key="2">
    <source>
        <dbReference type="Proteomes" id="UP000294095"/>
    </source>
</evidence>
<dbReference type="Proteomes" id="UP000294095">
    <property type="component" value="Segment"/>
</dbReference>
<dbReference type="EMBL" id="MK310226">
    <property type="protein sequence ID" value="QBI90078.1"/>
    <property type="molecule type" value="Genomic_DNA"/>
</dbReference>
<organism evidence="1 2">
    <name type="scientific">Halobacterium phage ChaoS9</name>
    <dbReference type="NCBI Taxonomy" id="2847105"/>
    <lineage>
        <taxon>Viruses</taxon>
        <taxon>Duplodnaviria</taxon>
        <taxon>Heunggongvirae</taxon>
        <taxon>Uroviricota</taxon>
        <taxon>Caudoviricetes</taxon>
        <taxon>Vertoviridae</taxon>
        <taxon>Chaovirus</taxon>
        <taxon>Chaovirus bigenum</taxon>
        <taxon>Chaovirus ChaoS9</taxon>
    </lineage>
</organism>
<keyword evidence="2" id="KW-1185">Reference proteome</keyword>
<protein>
    <submittedName>
        <fullName evidence="1">Uncharacterized protein</fullName>
    </submittedName>
</protein>
<gene>
    <name evidence="1" type="ORF">ChaoS9_365</name>
</gene>
<reference evidence="2" key="1">
    <citation type="journal article" date="2019" name="Genes (Basel)">
        <title>Halobacterium salinarum virus ChaoS9, a Novel Halovirus Related to PhiH1 and PhiCh1.</title>
        <authorList>
            <person name="Dyall-Smith M."/>
            <person name="Palm P."/>
            <person name="Wanner G."/>
            <person name="Witte A."/>
            <person name="Oesterhelt D."/>
            <person name="Pfeiffer F."/>
        </authorList>
    </citation>
    <scope>NUCLEOTIDE SEQUENCE [LARGE SCALE GENOMIC DNA]</scope>
</reference>
<accession>A0A481V8H7</accession>